<comment type="caution">
    <text evidence="1">The sequence shown here is derived from an EMBL/GenBank/DDBJ whole genome shotgun (WGS) entry which is preliminary data.</text>
</comment>
<dbReference type="AlphaFoldDB" id="A0A4Q0I4V6"/>
<proteinExistence type="predicted"/>
<dbReference type="OrthoDB" id="2371262at2"/>
<evidence type="ECO:0000313" key="1">
    <source>
        <dbReference type="EMBL" id="RXE59301.1"/>
    </source>
</evidence>
<organism evidence="1 2">
    <name type="scientific">Acetivibrio mesophilus</name>
    <dbReference type="NCBI Taxonomy" id="2487273"/>
    <lineage>
        <taxon>Bacteria</taxon>
        <taxon>Bacillati</taxon>
        <taxon>Bacillota</taxon>
        <taxon>Clostridia</taxon>
        <taxon>Eubacteriales</taxon>
        <taxon>Oscillospiraceae</taxon>
        <taxon>Acetivibrio</taxon>
    </lineage>
</organism>
<keyword evidence="2" id="KW-1185">Reference proteome</keyword>
<dbReference type="InterPro" id="IPR019712">
    <property type="entry name" value="YtpB-like"/>
</dbReference>
<gene>
    <name evidence="1" type="ORF">EFD62_07995</name>
</gene>
<protein>
    <submittedName>
        <fullName evidence="1">DUF2600 family protein</fullName>
    </submittedName>
</protein>
<reference evidence="2" key="1">
    <citation type="submission" date="2018-11" db="EMBL/GenBank/DDBJ databases">
        <title>Genome sequencing of a novel mesophilic and cellulolytic organism within the genus Hungateiclostridium.</title>
        <authorList>
            <person name="Rettenmaier R."/>
            <person name="Liebl W."/>
            <person name="Zverlov V."/>
        </authorList>
    </citation>
    <scope>NUCLEOTIDE SEQUENCE [LARGE SCALE GENOMIC DNA]</scope>
    <source>
        <strain evidence="2">N2K1</strain>
    </source>
</reference>
<dbReference type="Proteomes" id="UP000289166">
    <property type="component" value="Unassembled WGS sequence"/>
</dbReference>
<dbReference type="RefSeq" id="WP_069195092.1">
    <property type="nucleotide sequence ID" value="NZ_RLII01000007.1"/>
</dbReference>
<accession>A0A4Q0I4V6</accession>
<dbReference type="EMBL" id="RLII01000007">
    <property type="protein sequence ID" value="RXE59301.1"/>
    <property type="molecule type" value="Genomic_DNA"/>
</dbReference>
<name>A0A4Q0I4V6_9FIRM</name>
<dbReference type="Pfam" id="PF10776">
    <property type="entry name" value="DUF2600"/>
    <property type="match status" value="1"/>
</dbReference>
<sequence>MNIRCFHGPKLILKCISDIYPKSYALLKEYKIFKEEYNDLKEDTPSSIQKLPAREAGIYALYPGVDLDNALNFIVSFQAIDHYLNLACRNIKEKNELLFSRLYLSLRDAVDPKRKISVGYIGHLKREDIETITKLIEKCRDQVVMLSSYNLVITQLKKFIQMYSDFMTYSHLDKESRDKKIEEWVNRYHDENVGISKGEMIAASASPLLIFVLFACAHDPDLTKEEVNNICAAYFPWICGLHVLLDHFVNANASMQNNNLNLTSFYKNLKACEDRILFFIEKALESCNSLKHPEFHSTIVETMIALYLSEPQAHYGMNRLASTNIMKKSGSKARLYYNLYKFLRLSGRL</sequence>
<evidence type="ECO:0000313" key="2">
    <source>
        <dbReference type="Proteomes" id="UP000289166"/>
    </source>
</evidence>